<evidence type="ECO:0000256" key="1">
    <source>
        <dbReference type="ARBA" id="ARBA00022737"/>
    </source>
</evidence>
<gene>
    <name evidence="4" type="ORF">J437_LFUL004425</name>
</gene>
<proteinExistence type="predicted"/>
<dbReference type="InterPro" id="IPR051418">
    <property type="entry name" value="Spondin/Thrombospondin_T1"/>
</dbReference>
<dbReference type="Pfam" id="PF06468">
    <property type="entry name" value="Spond_N"/>
    <property type="match status" value="2"/>
</dbReference>
<keyword evidence="5" id="KW-1185">Reference proteome</keyword>
<evidence type="ECO:0000313" key="4">
    <source>
        <dbReference type="EMBL" id="KAG8223551.1"/>
    </source>
</evidence>
<dbReference type="PROSITE" id="PS51020">
    <property type="entry name" value="SPONDIN"/>
    <property type="match status" value="2"/>
</dbReference>
<organism evidence="4 5">
    <name type="scientific">Ladona fulva</name>
    <name type="common">Scarce chaser dragonfly</name>
    <name type="synonym">Libellula fulva</name>
    <dbReference type="NCBI Taxonomy" id="123851"/>
    <lineage>
        <taxon>Eukaryota</taxon>
        <taxon>Metazoa</taxon>
        <taxon>Ecdysozoa</taxon>
        <taxon>Arthropoda</taxon>
        <taxon>Hexapoda</taxon>
        <taxon>Insecta</taxon>
        <taxon>Pterygota</taxon>
        <taxon>Palaeoptera</taxon>
        <taxon>Odonata</taxon>
        <taxon>Epiprocta</taxon>
        <taxon>Anisoptera</taxon>
        <taxon>Libelluloidea</taxon>
        <taxon>Libellulidae</taxon>
        <taxon>Ladona</taxon>
    </lineage>
</organism>
<dbReference type="CDD" id="cd08544">
    <property type="entry name" value="Reeler"/>
    <property type="match status" value="1"/>
</dbReference>
<dbReference type="Proteomes" id="UP000792457">
    <property type="component" value="Unassembled WGS sequence"/>
</dbReference>
<dbReference type="PANTHER" id="PTHR11311:SF23">
    <property type="entry name" value="SPONDIN-1"/>
    <property type="match status" value="1"/>
</dbReference>
<dbReference type="AlphaFoldDB" id="A0A8K0NVK6"/>
<feature type="region of interest" description="Disordered" evidence="2">
    <location>
        <begin position="90"/>
        <end position="111"/>
    </location>
</feature>
<evidence type="ECO:0000259" key="3">
    <source>
        <dbReference type="PROSITE" id="PS51020"/>
    </source>
</evidence>
<name>A0A8K0NVK6_LADFU</name>
<reference evidence="4" key="1">
    <citation type="submission" date="2013-04" db="EMBL/GenBank/DDBJ databases">
        <authorList>
            <person name="Qu J."/>
            <person name="Murali S.C."/>
            <person name="Bandaranaike D."/>
            <person name="Bellair M."/>
            <person name="Blankenburg K."/>
            <person name="Chao H."/>
            <person name="Dinh H."/>
            <person name="Doddapaneni H."/>
            <person name="Downs B."/>
            <person name="Dugan-Rocha S."/>
            <person name="Elkadiri S."/>
            <person name="Gnanaolivu R.D."/>
            <person name="Hernandez B."/>
            <person name="Javaid M."/>
            <person name="Jayaseelan J.C."/>
            <person name="Lee S."/>
            <person name="Li M."/>
            <person name="Ming W."/>
            <person name="Munidasa M."/>
            <person name="Muniz J."/>
            <person name="Nguyen L."/>
            <person name="Ongeri F."/>
            <person name="Osuji N."/>
            <person name="Pu L.-L."/>
            <person name="Puazo M."/>
            <person name="Qu C."/>
            <person name="Quiroz J."/>
            <person name="Raj R."/>
            <person name="Weissenberger G."/>
            <person name="Xin Y."/>
            <person name="Zou X."/>
            <person name="Han Y."/>
            <person name="Richards S."/>
            <person name="Worley K."/>
            <person name="Muzny D."/>
            <person name="Gibbs R."/>
        </authorList>
    </citation>
    <scope>NUCLEOTIDE SEQUENCE</scope>
    <source>
        <strain evidence="4">Sampled in the wild</strain>
    </source>
</reference>
<dbReference type="InterPro" id="IPR042307">
    <property type="entry name" value="Reeler_sf"/>
</dbReference>
<dbReference type="InterPro" id="IPR002861">
    <property type="entry name" value="Reeler_dom"/>
</dbReference>
<dbReference type="Gene3D" id="2.60.40.2130">
    <property type="entry name" value="F-spondin domain"/>
    <property type="match status" value="2"/>
</dbReference>
<dbReference type="GO" id="GO:0007155">
    <property type="term" value="P:cell adhesion"/>
    <property type="evidence" value="ECO:0007669"/>
    <property type="project" value="TreeGrafter"/>
</dbReference>
<dbReference type="OrthoDB" id="347314at2759"/>
<dbReference type="EMBL" id="KZ308165">
    <property type="protein sequence ID" value="KAG8223551.1"/>
    <property type="molecule type" value="Genomic_DNA"/>
</dbReference>
<dbReference type="InterPro" id="IPR009465">
    <property type="entry name" value="Spondin_N"/>
</dbReference>
<reference evidence="4" key="2">
    <citation type="submission" date="2017-10" db="EMBL/GenBank/DDBJ databases">
        <title>Ladona fulva Genome sequencing and assembly.</title>
        <authorList>
            <person name="Murali S."/>
            <person name="Richards S."/>
            <person name="Bandaranaike D."/>
            <person name="Bellair M."/>
            <person name="Blankenburg K."/>
            <person name="Chao H."/>
            <person name="Dinh H."/>
            <person name="Doddapaneni H."/>
            <person name="Dugan-Rocha S."/>
            <person name="Elkadiri S."/>
            <person name="Gnanaolivu R."/>
            <person name="Hernandez B."/>
            <person name="Skinner E."/>
            <person name="Javaid M."/>
            <person name="Lee S."/>
            <person name="Li M."/>
            <person name="Ming W."/>
            <person name="Munidasa M."/>
            <person name="Muniz J."/>
            <person name="Nguyen L."/>
            <person name="Hughes D."/>
            <person name="Osuji N."/>
            <person name="Pu L.-L."/>
            <person name="Puazo M."/>
            <person name="Qu C."/>
            <person name="Quiroz J."/>
            <person name="Raj R."/>
            <person name="Weissenberger G."/>
            <person name="Xin Y."/>
            <person name="Zou X."/>
            <person name="Han Y."/>
            <person name="Worley K."/>
            <person name="Muzny D."/>
            <person name="Gibbs R."/>
        </authorList>
    </citation>
    <scope>NUCLEOTIDE SEQUENCE</scope>
    <source>
        <strain evidence="4">Sampled in the wild</strain>
    </source>
</reference>
<keyword evidence="1" id="KW-0677">Repeat</keyword>
<feature type="compositionally biased region" description="Pro residues" evidence="2">
    <location>
        <begin position="1"/>
        <end position="14"/>
    </location>
</feature>
<feature type="compositionally biased region" description="Pro residues" evidence="2">
    <location>
        <begin position="23"/>
        <end position="34"/>
    </location>
</feature>
<sequence>MTPTLFPNPEPNRSPPSMKSSTPPTPPSLPPLSPRPLDLLLLHRRPSPPLARYGRSKSIESRSGNIEMGHRKLQLALLLELALLCAAGPRTSPRGSCPRQPSGVVSPKTPGDNGYHILVSGEPQKYVPGAVYTVSIVGSRTHARLQRFTRFALGVEPVDSSGIASPQRVGHFQLFGDSITTFNENCINSVMEASPDFPKTEVQELGPSPDWIVGVSRLDLCRRDCTWIPSKTIDLYLYDAGTDDGITYMVKKIPENHNKGCRPLVSQSERKHDFHLQSRPSSSPLIISLHAGAMVYEDDSHWYMDDSSLSRELCELDEEEDEDDGTGEELGPVKECCACDEAKYQLIFEGLWSNITHPRDFPFSLWLTHFSDVIGASHEGNFTLWEEGGLASAGLRQVAEWGSVRTMEGELRAKVGEEIHHFLLSNISLKSLNLCQK</sequence>
<dbReference type="Gene3D" id="2.60.40.4060">
    <property type="entry name" value="Reeler domain"/>
    <property type="match status" value="1"/>
</dbReference>
<dbReference type="PANTHER" id="PTHR11311">
    <property type="entry name" value="SPONDIN"/>
    <property type="match status" value="1"/>
</dbReference>
<comment type="caution">
    <text evidence="4">The sequence shown here is derived from an EMBL/GenBank/DDBJ whole genome shotgun (WGS) entry which is preliminary data.</text>
</comment>
<protein>
    <recommendedName>
        <fullName evidence="3">Spondin domain-containing protein</fullName>
    </recommendedName>
</protein>
<dbReference type="GO" id="GO:0031012">
    <property type="term" value="C:extracellular matrix"/>
    <property type="evidence" value="ECO:0007669"/>
    <property type="project" value="TreeGrafter"/>
</dbReference>
<feature type="region of interest" description="Disordered" evidence="2">
    <location>
        <begin position="1"/>
        <end position="36"/>
    </location>
</feature>
<feature type="domain" description="Spondin" evidence="3">
    <location>
        <begin position="332"/>
        <end position="437"/>
    </location>
</feature>
<evidence type="ECO:0000313" key="5">
    <source>
        <dbReference type="Proteomes" id="UP000792457"/>
    </source>
</evidence>
<evidence type="ECO:0000256" key="2">
    <source>
        <dbReference type="SAM" id="MobiDB-lite"/>
    </source>
</evidence>
<feature type="domain" description="Spondin" evidence="3">
    <location>
        <begin position="202"/>
        <end position="273"/>
    </location>
</feature>
<accession>A0A8K0NVK6</accession>
<dbReference type="InterPro" id="IPR038678">
    <property type="entry name" value="Spondin_N_sf"/>
</dbReference>